<evidence type="ECO:0000256" key="2">
    <source>
        <dbReference type="SAM" id="Phobius"/>
    </source>
</evidence>
<dbReference type="Pfam" id="PF24841">
    <property type="entry name" value="DUF7719"/>
    <property type="match status" value="1"/>
</dbReference>
<evidence type="ECO:0000313" key="5">
    <source>
        <dbReference type="Proteomes" id="UP001239445"/>
    </source>
</evidence>
<evidence type="ECO:0000256" key="1">
    <source>
        <dbReference type="SAM" id="MobiDB-lite"/>
    </source>
</evidence>
<feature type="region of interest" description="Disordered" evidence="1">
    <location>
        <begin position="39"/>
        <end position="68"/>
    </location>
</feature>
<keyword evidence="5" id="KW-1185">Reference proteome</keyword>
<comment type="caution">
    <text evidence="4">The sequence shown here is derived from an EMBL/GenBank/DDBJ whole genome shotgun (WGS) entry which is preliminary data.</text>
</comment>
<dbReference type="Proteomes" id="UP001239445">
    <property type="component" value="Unassembled WGS sequence"/>
</dbReference>
<feature type="compositionally biased region" description="Basic and acidic residues" evidence="1">
    <location>
        <begin position="39"/>
        <end position="48"/>
    </location>
</feature>
<evidence type="ECO:0000259" key="3">
    <source>
        <dbReference type="Pfam" id="PF24841"/>
    </source>
</evidence>
<dbReference type="PANTHER" id="PTHR37846">
    <property type="entry name" value="YALI0B21296P"/>
    <property type="match status" value="1"/>
</dbReference>
<keyword evidence="2" id="KW-1133">Transmembrane helix</keyword>
<feature type="transmembrane region" description="Helical" evidence="2">
    <location>
        <begin position="112"/>
        <end position="132"/>
    </location>
</feature>
<keyword evidence="2" id="KW-0472">Membrane</keyword>
<accession>A0AAJ0B4V9</accession>
<reference evidence="4" key="1">
    <citation type="submission" date="2023-06" db="EMBL/GenBank/DDBJ databases">
        <title>Genome-scale phylogeny and comparative genomics of the fungal order Sordariales.</title>
        <authorList>
            <consortium name="Lawrence Berkeley National Laboratory"/>
            <person name="Hensen N."/>
            <person name="Bonometti L."/>
            <person name="Westerberg I."/>
            <person name="Brannstrom I.O."/>
            <person name="Guillou S."/>
            <person name="Cros-Aarteil S."/>
            <person name="Calhoun S."/>
            <person name="Haridas S."/>
            <person name="Kuo A."/>
            <person name="Mondo S."/>
            <person name="Pangilinan J."/>
            <person name="Riley R."/>
            <person name="Labutti K."/>
            <person name="Andreopoulos B."/>
            <person name="Lipzen A."/>
            <person name="Chen C."/>
            <person name="Yanf M."/>
            <person name="Daum C."/>
            <person name="Ng V."/>
            <person name="Clum A."/>
            <person name="Steindorff A."/>
            <person name="Ohm R."/>
            <person name="Martin F."/>
            <person name="Silar P."/>
            <person name="Natvig D."/>
            <person name="Lalanne C."/>
            <person name="Gautier V."/>
            <person name="Ament-Velasquez S.L."/>
            <person name="Kruys A."/>
            <person name="Hutchinson M.I."/>
            <person name="Powell A.J."/>
            <person name="Barry K."/>
            <person name="Miller A.N."/>
            <person name="Grigoriev I.V."/>
            <person name="Debuchy R."/>
            <person name="Gladieux P."/>
            <person name="Thoren M.H."/>
            <person name="Johannesson H."/>
        </authorList>
    </citation>
    <scope>NUCLEOTIDE SEQUENCE</scope>
    <source>
        <strain evidence="4">PSN4</strain>
    </source>
</reference>
<dbReference type="AlphaFoldDB" id="A0AAJ0B4V9"/>
<gene>
    <name evidence="4" type="ORF">QBC47DRAFT_307724</name>
</gene>
<feature type="transmembrane region" description="Helical" evidence="2">
    <location>
        <begin position="197"/>
        <end position="216"/>
    </location>
</feature>
<dbReference type="EMBL" id="MU839842">
    <property type="protein sequence ID" value="KAK1751270.1"/>
    <property type="molecule type" value="Genomic_DNA"/>
</dbReference>
<protein>
    <recommendedName>
        <fullName evidence="3">DUF7719 domain-containing protein</fullName>
    </recommendedName>
</protein>
<organism evidence="4 5">
    <name type="scientific">Echria macrotheca</name>
    <dbReference type="NCBI Taxonomy" id="438768"/>
    <lineage>
        <taxon>Eukaryota</taxon>
        <taxon>Fungi</taxon>
        <taxon>Dikarya</taxon>
        <taxon>Ascomycota</taxon>
        <taxon>Pezizomycotina</taxon>
        <taxon>Sordariomycetes</taxon>
        <taxon>Sordariomycetidae</taxon>
        <taxon>Sordariales</taxon>
        <taxon>Schizotheciaceae</taxon>
        <taxon>Echria</taxon>
    </lineage>
</organism>
<dbReference type="PANTHER" id="PTHR37846:SF1">
    <property type="entry name" value="DEACETYLASE-LIKE PROTEIN"/>
    <property type="match status" value="1"/>
</dbReference>
<dbReference type="InterPro" id="IPR056136">
    <property type="entry name" value="DUF7719"/>
</dbReference>
<feature type="compositionally biased region" description="Basic residues" evidence="1">
    <location>
        <begin position="1"/>
        <end position="16"/>
    </location>
</feature>
<keyword evidence="2" id="KW-0812">Transmembrane</keyword>
<sequence>MARKRKESPSRLKLKQPNRSGPSEETLIELAEKRGLFAQAKQKEDANKKASPAAKRVVEDPEDEEMGLSPTAERILETILWTVSLAMLHFTLDVLVQNQYAMDRVQWPKVTARAFQALMVFGLLFYVLHPHASNPTILPGLPLRFQSGLRKAIFFATSVGAGCYLVHVTNSFGYLAVMKQAPPLGCLWVWSVIELDLIWAIASLAGTGMFTWWGGYSLK</sequence>
<proteinExistence type="predicted"/>
<feature type="region of interest" description="Disordered" evidence="1">
    <location>
        <begin position="1"/>
        <end position="26"/>
    </location>
</feature>
<feature type="transmembrane region" description="Helical" evidence="2">
    <location>
        <begin position="153"/>
        <end position="177"/>
    </location>
</feature>
<name>A0AAJ0B4V9_9PEZI</name>
<evidence type="ECO:0000313" key="4">
    <source>
        <dbReference type="EMBL" id="KAK1751270.1"/>
    </source>
</evidence>
<feature type="domain" description="DUF7719" evidence="3">
    <location>
        <begin position="150"/>
        <end position="218"/>
    </location>
</feature>